<dbReference type="EMBL" id="JAMWBK010000010">
    <property type="protein sequence ID" value="KAJ8901745.1"/>
    <property type="molecule type" value="Genomic_DNA"/>
</dbReference>
<accession>A0AAV8UGW7</accession>
<keyword evidence="8" id="KW-0539">Nucleus</keyword>
<proteinExistence type="inferred from homology"/>
<evidence type="ECO:0000256" key="5">
    <source>
        <dbReference type="ARBA" id="ARBA00020264"/>
    </source>
</evidence>
<dbReference type="AlphaFoldDB" id="A0AAV8UGW7"/>
<evidence type="ECO:0000313" key="10">
    <source>
        <dbReference type="Proteomes" id="UP001157974"/>
    </source>
</evidence>
<dbReference type="Proteomes" id="UP001157974">
    <property type="component" value="Unassembled WGS sequence"/>
</dbReference>
<dbReference type="GO" id="GO:0005634">
    <property type="term" value="C:nucleus"/>
    <property type="evidence" value="ECO:0007669"/>
    <property type="project" value="UniProtKB-SubCell"/>
</dbReference>
<gene>
    <name evidence="9" type="ORF">NDN08_003951</name>
</gene>
<dbReference type="GO" id="GO:0002098">
    <property type="term" value="P:tRNA wobble uridine modification"/>
    <property type="evidence" value="ECO:0007669"/>
    <property type="project" value="InterPro"/>
</dbReference>
<sequence length="302" mass="33172">MNDEIESCFSKIGLAPFIAVDVSAENLQGNSGKDDRKHLTFLGADLCYKLLATATNATGWTGITKVVAFETEPGVLGALLNSENRVDVFCCTSSKSLADLRAFLQEPQPCLVVVDSLSSFLRRWNVRAFGEILMEGRLLPGFKGIVALWRSSTHERTVKAGIESVATALICARLRSPKPVSDYSVVVMSGDEVVLEIVRKKPSGRISTTQFLVKLVDDSIRSEPIAEAEDVRPQVQEKDALADLNVPFNINLTDKERGERSQVPLGYQHEDENLANTALELHPQELQPGYDLEHSSDSDLDV</sequence>
<evidence type="ECO:0000256" key="8">
    <source>
        <dbReference type="ARBA" id="ARBA00023242"/>
    </source>
</evidence>
<evidence type="ECO:0000313" key="9">
    <source>
        <dbReference type="EMBL" id="KAJ8901745.1"/>
    </source>
</evidence>
<reference evidence="9 10" key="1">
    <citation type="journal article" date="2023" name="Nat. Commun.">
        <title>Origin of minicircular mitochondrial genomes in red algae.</title>
        <authorList>
            <person name="Lee Y."/>
            <person name="Cho C.H."/>
            <person name="Lee Y.M."/>
            <person name="Park S.I."/>
            <person name="Yang J.H."/>
            <person name="West J.A."/>
            <person name="Bhattacharya D."/>
            <person name="Yoon H.S."/>
        </authorList>
    </citation>
    <scope>NUCLEOTIDE SEQUENCE [LARGE SCALE GENOMIC DNA]</scope>
    <source>
        <strain evidence="9 10">CCMP1338</strain>
        <tissue evidence="9">Whole cell</tissue>
    </source>
</reference>
<keyword evidence="7" id="KW-0819">tRNA processing</keyword>
<evidence type="ECO:0000256" key="4">
    <source>
        <dbReference type="ARBA" id="ARBA00009567"/>
    </source>
</evidence>
<dbReference type="GO" id="GO:0033588">
    <property type="term" value="C:elongator holoenzyme complex"/>
    <property type="evidence" value="ECO:0007669"/>
    <property type="project" value="InterPro"/>
</dbReference>
<comment type="pathway">
    <text evidence="3">tRNA modification; 5-methoxycarbonylmethyl-2-thiouridine-tRNA biosynthesis.</text>
</comment>
<organism evidence="9 10">
    <name type="scientific">Rhodosorus marinus</name>
    <dbReference type="NCBI Taxonomy" id="101924"/>
    <lineage>
        <taxon>Eukaryota</taxon>
        <taxon>Rhodophyta</taxon>
        <taxon>Stylonematophyceae</taxon>
        <taxon>Stylonematales</taxon>
        <taxon>Stylonemataceae</taxon>
        <taxon>Rhodosorus</taxon>
    </lineage>
</organism>
<protein>
    <recommendedName>
        <fullName evidence="5">Elongator complex protein 5</fullName>
    </recommendedName>
</protein>
<evidence type="ECO:0000256" key="6">
    <source>
        <dbReference type="ARBA" id="ARBA00022490"/>
    </source>
</evidence>
<dbReference type="PANTHER" id="PTHR15641:SF1">
    <property type="entry name" value="ELONGATOR COMPLEX PROTEIN 5"/>
    <property type="match status" value="1"/>
</dbReference>
<dbReference type="CDD" id="cd19496">
    <property type="entry name" value="Elp5"/>
    <property type="match status" value="1"/>
</dbReference>
<evidence type="ECO:0000256" key="2">
    <source>
        <dbReference type="ARBA" id="ARBA00004496"/>
    </source>
</evidence>
<dbReference type="InterPro" id="IPR019519">
    <property type="entry name" value="Elp5"/>
</dbReference>
<dbReference type="GO" id="GO:0005829">
    <property type="term" value="C:cytosol"/>
    <property type="evidence" value="ECO:0007669"/>
    <property type="project" value="TreeGrafter"/>
</dbReference>
<comment type="subcellular location">
    <subcellularLocation>
        <location evidence="2">Cytoplasm</location>
    </subcellularLocation>
    <subcellularLocation>
        <location evidence="1">Nucleus</location>
    </subcellularLocation>
</comment>
<dbReference type="PANTHER" id="PTHR15641">
    <property type="entry name" value="ELONGATOR COMPLEX PROTEIN 5"/>
    <property type="match status" value="1"/>
</dbReference>
<evidence type="ECO:0000256" key="3">
    <source>
        <dbReference type="ARBA" id="ARBA00005043"/>
    </source>
</evidence>
<evidence type="ECO:0000256" key="1">
    <source>
        <dbReference type="ARBA" id="ARBA00004123"/>
    </source>
</evidence>
<name>A0AAV8UGW7_9RHOD</name>
<keyword evidence="6" id="KW-0963">Cytoplasm</keyword>
<comment type="caution">
    <text evidence="9">The sequence shown here is derived from an EMBL/GenBank/DDBJ whole genome shotgun (WGS) entry which is preliminary data.</text>
</comment>
<dbReference type="Pfam" id="PF10483">
    <property type="entry name" value="Elong_Iki1"/>
    <property type="match status" value="1"/>
</dbReference>
<comment type="similarity">
    <text evidence="4">Belongs to the ELP5 family.</text>
</comment>
<dbReference type="GO" id="GO:0000049">
    <property type="term" value="F:tRNA binding"/>
    <property type="evidence" value="ECO:0007669"/>
    <property type="project" value="TreeGrafter"/>
</dbReference>
<keyword evidence="10" id="KW-1185">Reference proteome</keyword>
<evidence type="ECO:0000256" key="7">
    <source>
        <dbReference type="ARBA" id="ARBA00022694"/>
    </source>
</evidence>